<dbReference type="CDD" id="cd07007">
    <property type="entry name" value="cupin_CapF-like_C"/>
    <property type="match status" value="1"/>
</dbReference>
<feature type="domain" description="Capsular polysaccharide assembling protein CapF C-terminal" evidence="2">
    <location>
        <begin position="253"/>
        <end position="363"/>
    </location>
</feature>
<dbReference type="AlphaFoldDB" id="A0A1W1CB96"/>
<name>A0A1W1CB96_9ZZZZ</name>
<dbReference type="InterPro" id="IPR029303">
    <property type="entry name" value="CapF_C"/>
</dbReference>
<protein>
    <submittedName>
        <fullName evidence="3">Capsular polysaccharide synthesis enzyme Cap5F</fullName>
    </submittedName>
</protein>
<evidence type="ECO:0000259" key="1">
    <source>
        <dbReference type="Pfam" id="PF01370"/>
    </source>
</evidence>
<dbReference type="Gene3D" id="2.60.120.10">
    <property type="entry name" value="Jelly Rolls"/>
    <property type="match status" value="1"/>
</dbReference>
<evidence type="ECO:0000259" key="2">
    <source>
        <dbReference type="Pfam" id="PF14667"/>
    </source>
</evidence>
<evidence type="ECO:0000313" key="3">
    <source>
        <dbReference type="EMBL" id="SFV62995.1"/>
    </source>
</evidence>
<gene>
    <name evidence="3" type="ORF">MNB_SV-9-1428</name>
</gene>
<proteinExistence type="predicted"/>
<dbReference type="InterPro" id="IPR011051">
    <property type="entry name" value="RmlC_Cupin_sf"/>
</dbReference>
<dbReference type="PANTHER" id="PTHR43245:SF55">
    <property type="entry name" value="NAD(P)-BINDING DOMAIN-CONTAINING PROTEIN"/>
    <property type="match status" value="1"/>
</dbReference>
<dbReference type="InterPro" id="IPR014710">
    <property type="entry name" value="RmlC-like_jellyroll"/>
</dbReference>
<reference evidence="3" key="1">
    <citation type="submission" date="2016-10" db="EMBL/GenBank/DDBJ databases">
        <authorList>
            <person name="de Groot N.N."/>
        </authorList>
    </citation>
    <scope>NUCLEOTIDE SEQUENCE</scope>
</reference>
<accession>A0A1W1CB96</accession>
<dbReference type="InterPro" id="IPR001509">
    <property type="entry name" value="Epimerase_deHydtase"/>
</dbReference>
<dbReference type="EMBL" id="FPHG01000058">
    <property type="protein sequence ID" value="SFV62995.1"/>
    <property type="molecule type" value="Genomic_DNA"/>
</dbReference>
<dbReference type="PANTHER" id="PTHR43245">
    <property type="entry name" value="BIFUNCTIONAL POLYMYXIN RESISTANCE PROTEIN ARNA"/>
    <property type="match status" value="1"/>
</dbReference>
<dbReference type="Gene3D" id="3.40.50.720">
    <property type="entry name" value="NAD(P)-binding Rossmann-like Domain"/>
    <property type="match status" value="1"/>
</dbReference>
<dbReference type="Pfam" id="PF14667">
    <property type="entry name" value="Polysacc_synt_C"/>
    <property type="match status" value="1"/>
</dbReference>
<feature type="domain" description="NAD-dependent epimerase/dehydratase" evidence="1">
    <location>
        <begin position="3"/>
        <end position="179"/>
    </location>
</feature>
<sequence length="367" mass="42363">MKILITGSDGFIAKNLIEHLKRDIDIKLYLFSKKDSLNILEAYVKESDFIFHLAGVNRPENIKEFYEGNSELTKNIIDILLHNNKDTPILLSSSTQSEQDNDYGKSKKEAEELLLNYSKQTNAKIYIYKLPNVFGKWSKPNYNSVISTWCHNIANNIDIEVNSKTTILNLVYIDDVVKDFIEKLYNASKNNYFEIDTVYKKTLGEIAELLYKFKENRNSLIIPNVASGFSRALYSTYLSYLSTDNFSYTLQGHQDNRGTFYEILKTLNSGQFSLSTTASGITRGAHFHHSKNEKFLVVKGKAIIEFRHIVTNEKVSYNVSDKKMEIVEMIPGYTHNIKNIGEEEMILFLWANENYDEKNSDTYFLEV</sequence>
<dbReference type="InterPro" id="IPR050177">
    <property type="entry name" value="Lipid_A_modif_metabolic_enz"/>
</dbReference>
<dbReference type="SUPFAM" id="SSF51182">
    <property type="entry name" value="RmlC-like cupins"/>
    <property type="match status" value="1"/>
</dbReference>
<dbReference type="SUPFAM" id="SSF51735">
    <property type="entry name" value="NAD(P)-binding Rossmann-fold domains"/>
    <property type="match status" value="1"/>
</dbReference>
<dbReference type="InterPro" id="IPR036291">
    <property type="entry name" value="NAD(P)-bd_dom_sf"/>
</dbReference>
<organism evidence="3">
    <name type="scientific">hydrothermal vent metagenome</name>
    <dbReference type="NCBI Taxonomy" id="652676"/>
    <lineage>
        <taxon>unclassified sequences</taxon>
        <taxon>metagenomes</taxon>
        <taxon>ecological metagenomes</taxon>
    </lineage>
</organism>
<dbReference type="Pfam" id="PF01370">
    <property type="entry name" value="Epimerase"/>
    <property type="match status" value="1"/>
</dbReference>